<dbReference type="AlphaFoldDB" id="S7Q8E1"/>
<sequence>MDSQTSSPDRAAVKVKYSRKHKRDSSTVSVTQGTLDGGEATESKNGAVETPSQRGPKKVDVHLPGPEPSPASTPAKDKLKRKRSSIAKRDPAYALVSPAQFPSNDAPRRYKPGAESPDDDASSIAESSTSLAPRMRRTEPERKKIFEDDPHCDQFEEHRAHCSKCDKWISLGKKPTYAVRPWLNHIQRCVPGREQAAVMQEQAAQEQVAQEQAAQEQAAQEEAEEEQEAEDAASVVAPSVAGKLRTTEAERRAVLEADPMVAEARPHEVLCKNCHRWIKLATGRVPSGRVAMAQRKLNLVNDPLAHSFTARSVECASCGETVTTEKDSPDYDLTKWQEHKGSCVKRPRSPRSPPQTNGTSTKTRAAPVSPPSAPVRPASDETPKEVSPDRGQKRPRETEDGDAESRPQNRPRTADYEAPQQEAPGPWGWFLLPFKTFIPGSSSATPGATRNDATSQDSRIDDRLQGSSLHALLNDPETVLTRTSSKPPSESTETTRSSPSANSSFVSRTPAQKKRERKLRDDPMAEVLGPTAVVCKRCWSTIKLSPKSTYDPFHWNKHKERCLKRPEALVEQKKQEAKEKSRFPKLQTSSRSVSVSKASSPKECTPPPLTPDSDEDRSSFDHLKEESPAPDLSPSLHIREPDPEVEDYLSRSHRKIIRELPPLSPEDWKNWSWSHLKRPVWDQSTMFHLSTNDGDEDDLLMRDMSDRQVCLHQVSNMRSTSVNEPPTARDIS</sequence>
<proteinExistence type="predicted"/>
<feature type="compositionally biased region" description="Low complexity" evidence="1">
    <location>
        <begin position="481"/>
        <end position="500"/>
    </location>
</feature>
<dbReference type="RefSeq" id="XP_007865015.1">
    <property type="nucleotide sequence ID" value="XM_007866824.1"/>
</dbReference>
<dbReference type="eggNOG" id="ENOG502SNCQ">
    <property type="taxonomic scope" value="Eukaryota"/>
</dbReference>
<feature type="region of interest" description="Disordered" evidence="1">
    <location>
        <begin position="338"/>
        <end position="428"/>
    </location>
</feature>
<feature type="compositionally biased region" description="Low complexity" evidence="1">
    <location>
        <begin position="589"/>
        <end position="599"/>
    </location>
</feature>
<evidence type="ECO:0000256" key="1">
    <source>
        <dbReference type="SAM" id="MobiDB-lite"/>
    </source>
</evidence>
<feature type="compositionally biased region" description="Polar residues" evidence="1">
    <location>
        <begin position="354"/>
        <end position="363"/>
    </location>
</feature>
<dbReference type="HOGENOM" id="CLU_378568_0_0_1"/>
<protein>
    <submittedName>
        <fullName evidence="2">Uncharacterized protein</fullName>
    </submittedName>
</protein>
<dbReference type="OrthoDB" id="3262173at2759"/>
<feature type="region of interest" description="Disordered" evidence="1">
    <location>
        <begin position="571"/>
        <end position="644"/>
    </location>
</feature>
<keyword evidence="3" id="KW-1185">Reference proteome</keyword>
<evidence type="ECO:0000313" key="3">
    <source>
        <dbReference type="Proteomes" id="UP000030669"/>
    </source>
</evidence>
<feature type="compositionally biased region" description="Acidic residues" evidence="1">
    <location>
        <begin position="219"/>
        <end position="231"/>
    </location>
</feature>
<accession>S7Q8E1</accession>
<feature type="compositionally biased region" description="Polar residues" evidence="1">
    <location>
        <begin position="441"/>
        <end position="457"/>
    </location>
</feature>
<dbReference type="GeneID" id="19300680"/>
<organism evidence="2 3">
    <name type="scientific">Gloeophyllum trabeum (strain ATCC 11539 / FP-39264 / Madison 617)</name>
    <name type="common">Brown rot fungus</name>
    <dbReference type="NCBI Taxonomy" id="670483"/>
    <lineage>
        <taxon>Eukaryota</taxon>
        <taxon>Fungi</taxon>
        <taxon>Dikarya</taxon>
        <taxon>Basidiomycota</taxon>
        <taxon>Agaricomycotina</taxon>
        <taxon>Agaricomycetes</taxon>
        <taxon>Gloeophyllales</taxon>
        <taxon>Gloeophyllaceae</taxon>
        <taxon>Gloeophyllum</taxon>
    </lineage>
</organism>
<feature type="compositionally biased region" description="Low complexity" evidence="1">
    <location>
        <begin position="207"/>
        <end position="218"/>
    </location>
</feature>
<feature type="compositionally biased region" description="Basic and acidic residues" evidence="1">
    <location>
        <begin position="378"/>
        <end position="415"/>
    </location>
</feature>
<feature type="region of interest" description="Disordered" evidence="1">
    <location>
        <begin position="441"/>
        <end position="524"/>
    </location>
</feature>
<dbReference type="Proteomes" id="UP000030669">
    <property type="component" value="Unassembled WGS sequence"/>
</dbReference>
<dbReference type="KEGG" id="gtr:GLOTRDRAFT_120831"/>
<gene>
    <name evidence="2" type="ORF">GLOTRDRAFT_120831</name>
</gene>
<dbReference type="OMA" id="AFCKDCQ"/>
<feature type="compositionally biased region" description="Basic and acidic residues" evidence="1">
    <location>
        <begin position="571"/>
        <end position="582"/>
    </location>
</feature>
<dbReference type="STRING" id="670483.S7Q8E1"/>
<dbReference type="EMBL" id="KB469300">
    <property type="protein sequence ID" value="EPQ56251.1"/>
    <property type="molecule type" value="Genomic_DNA"/>
</dbReference>
<feature type="region of interest" description="Disordered" evidence="1">
    <location>
        <begin position="1"/>
        <end position="142"/>
    </location>
</feature>
<feature type="compositionally biased region" description="Polar residues" evidence="1">
    <location>
        <begin position="501"/>
        <end position="510"/>
    </location>
</feature>
<feature type="compositionally biased region" description="Basic and acidic residues" evidence="1">
    <location>
        <begin position="616"/>
        <end position="627"/>
    </location>
</feature>
<feature type="region of interest" description="Disordered" evidence="1">
    <location>
        <begin position="207"/>
        <end position="235"/>
    </location>
</feature>
<evidence type="ECO:0000313" key="2">
    <source>
        <dbReference type="EMBL" id="EPQ56251.1"/>
    </source>
</evidence>
<reference evidence="2 3" key="1">
    <citation type="journal article" date="2012" name="Science">
        <title>The Paleozoic origin of enzymatic lignin decomposition reconstructed from 31 fungal genomes.</title>
        <authorList>
            <person name="Floudas D."/>
            <person name="Binder M."/>
            <person name="Riley R."/>
            <person name="Barry K."/>
            <person name="Blanchette R.A."/>
            <person name="Henrissat B."/>
            <person name="Martinez A.T."/>
            <person name="Otillar R."/>
            <person name="Spatafora J.W."/>
            <person name="Yadav J.S."/>
            <person name="Aerts A."/>
            <person name="Benoit I."/>
            <person name="Boyd A."/>
            <person name="Carlson A."/>
            <person name="Copeland A."/>
            <person name="Coutinho P.M."/>
            <person name="de Vries R.P."/>
            <person name="Ferreira P."/>
            <person name="Findley K."/>
            <person name="Foster B."/>
            <person name="Gaskell J."/>
            <person name="Glotzer D."/>
            <person name="Gorecki P."/>
            <person name="Heitman J."/>
            <person name="Hesse C."/>
            <person name="Hori C."/>
            <person name="Igarashi K."/>
            <person name="Jurgens J.A."/>
            <person name="Kallen N."/>
            <person name="Kersten P."/>
            <person name="Kohler A."/>
            <person name="Kuees U."/>
            <person name="Kumar T.K.A."/>
            <person name="Kuo A."/>
            <person name="LaButti K."/>
            <person name="Larrondo L.F."/>
            <person name="Lindquist E."/>
            <person name="Ling A."/>
            <person name="Lombard V."/>
            <person name="Lucas S."/>
            <person name="Lundell T."/>
            <person name="Martin R."/>
            <person name="McLaughlin D.J."/>
            <person name="Morgenstern I."/>
            <person name="Morin E."/>
            <person name="Murat C."/>
            <person name="Nagy L.G."/>
            <person name="Nolan M."/>
            <person name="Ohm R.A."/>
            <person name="Patyshakuliyeva A."/>
            <person name="Rokas A."/>
            <person name="Ruiz-Duenas F.J."/>
            <person name="Sabat G."/>
            <person name="Salamov A."/>
            <person name="Samejima M."/>
            <person name="Schmutz J."/>
            <person name="Slot J.C."/>
            <person name="St John F."/>
            <person name="Stenlid J."/>
            <person name="Sun H."/>
            <person name="Sun S."/>
            <person name="Syed K."/>
            <person name="Tsang A."/>
            <person name="Wiebenga A."/>
            <person name="Young D."/>
            <person name="Pisabarro A."/>
            <person name="Eastwood D.C."/>
            <person name="Martin F."/>
            <person name="Cullen D."/>
            <person name="Grigoriev I.V."/>
            <person name="Hibbett D.S."/>
        </authorList>
    </citation>
    <scope>NUCLEOTIDE SEQUENCE [LARGE SCALE GENOMIC DNA]</scope>
    <source>
        <strain evidence="2 3">ATCC 11539</strain>
    </source>
</reference>
<name>S7Q8E1_GLOTA</name>